<dbReference type="GO" id="GO:0016746">
    <property type="term" value="F:acyltransferase activity"/>
    <property type="evidence" value="ECO:0007669"/>
    <property type="project" value="UniProtKB-KW"/>
</dbReference>
<organism evidence="3 4">
    <name type="scientific">Sphingomonas psychrolutea</name>
    <dbReference type="NCBI Taxonomy" id="1259676"/>
    <lineage>
        <taxon>Bacteria</taxon>
        <taxon>Pseudomonadati</taxon>
        <taxon>Pseudomonadota</taxon>
        <taxon>Alphaproteobacteria</taxon>
        <taxon>Sphingomonadales</taxon>
        <taxon>Sphingomonadaceae</taxon>
        <taxon>Sphingomonas</taxon>
    </lineage>
</organism>
<feature type="transmembrane region" description="Helical" evidence="1">
    <location>
        <begin position="292"/>
        <end position="320"/>
    </location>
</feature>
<feature type="transmembrane region" description="Helical" evidence="1">
    <location>
        <begin position="261"/>
        <end position="280"/>
    </location>
</feature>
<dbReference type="PANTHER" id="PTHR23028">
    <property type="entry name" value="ACETYLTRANSFERASE"/>
    <property type="match status" value="1"/>
</dbReference>
<dbReference type="InterPro" id="IPR002656">
    <property type="entry name" value="Acyl_transf_3_dom"/>
</dbReference>
<evidence type="ECO:0000313" key="3">
    <source>
        <dbReference type="EMBL" id="GGA55711.1"/>
    </source>
</evidence>
<protein>
    <submittedName>
        <fullName evidence="3">Acyltransferase</fullName>
    </submittedName>
</protein>
<gene>
    <name evidence="3" type="ORF">GCM10011395_27700</name>
</gene>
<dbReference type="Pfam" id="PF01757">
    <property type="entry name" value="Acyl_transf_3"/>
    <property type="match status" value="1"/>
</dbReference>
<evidence type="ECO:0000313" key="4">
    <source>
        <dbReference type="Proteomes" id="UP000618591"/>
    </source>
</evidence>
<dbReference type="RefSeq" id="WP_188448473.1">
    <property type="nucleotide sequence ID" value="NZ_BMDW01000018.1"/>
</dbReference>
<keyword evidence="1" id="KW-1133">Transmembrane helix</keyword>
<dbReference type="PANTHER" id="PTHR23028:SF131">
    <property type="entry name" value="BLR2367 PROTEIN"/>
    <property type="match status" value="1"/>
</dbReference>
<dbReference type="EMBL" id="BMDW01000018">
    <property type="protein sequence ID" value="GGA55711.1"/>
    <property type="molecule type" value="Genomic_DNA"/>
</dbReference>
<proteinExistence type="predicted"/>
<evidence type="ECO:0000256" key="1">
    <source>
        <dbReference type="SAM" id="Phobius"/>
    </source>
</evidence>
<keyword evidence="1" id="KW-0472">Membrane</keyword>
<keyword evidence="4" id="KW-1185">Reference proteome</keyword>
<dbReference type="Proteomes" id="UP000618591">
    <property type="component" value="Unassembled WGS sequence"/>
</dbReference>
<feature type="transmembrane region" description="Helical" evidence="1">
    <location>
        <begin position="14"/>
        <end position="34"/>
    </location>
</feature>
<feature type="transmembrane region" description="Helical" evidence="1">
    <location>
        <begin position="54"/>
        <end position="76"/>
    </location>
</feature>
<keyword evidence="3" id="KW-0012">Acyltransferase</keyword>
<feature type="transmembrane region" description="Helical" evidence="1">
    <location>
        <begin position="201"/>
        <end position="219"/>
    </location>
</feature>
<name>A0ABQ1H2T3_9SPHN</name>
<dbReference type="InterPro" id="IPR050879">
    <property type="entry name" value="Acyltransferase_3"/>
</dbReference>
<sequence>MTGGNKSTIAAIDLTRFLCALMVLAHHYAAMFALRPDTFLHLAGPDVTLASDWAWWSWPGWVGVELFFVISGYVIAMSAANSRPRAFLKRRLLRLAPVAWICSSLTAVVLATTAVWPIDEVAVRWLTSLLFWPSRPQIDGSYWSLGLEVNFYLLIALQLGWRGGGGRAVERTGMALAIVGAVYWLLRIDGLLPPSDRTVDLLLLPYGEFFATGIALSGLHASGWTTLRGSMLLLGLASSTAEILSQSEFFTNGLGLSPQPWLPLSIFAVGVTAIGAAKWLQAPLTRVFGIRLIAFAGLMTYPLYLIHHYMGAVLIVALLRRGVEDHVAMVSAAAVMLVLAAAITGLAERPARRALDRLISRRVAGRDGAPGAPLPTR</sequence>
<feature type="transmembrane region" description="Helical" evidence="1">
    <location>
        <begin position="326"/>
        <end position="347"/>
    </location>
</feature>
<feature type="domain" description="Acyltransferase 3" evidence="2">
    <location>
        <begin position="10"/>
        <end position="343"/>
    </location>
</feature>
<keyword evidence="1" id="KW-0812">Transmembrane</keyword>
<reference evidence="4" key="1">
    <citation type="journal article" date="2019" name="Int. J. Syst. Evol. Microbiol.">
        <title>The Global Catalogue of Microorganisms (GCM) 10K type strain sequencing project: providing services to taxonomists for standard genome sequencing and annotation.</title>
        <authorList>
            <consortium name="The Broad Institute Genomics Platform"/>
            <consortium name="The Broad Institute Genome Sequencing Center for Infectious Disease"/>
            <person name="Wu L."/>
            <person name="Ma J."/>
        </authorList>
    </citation>
    <scope>NUCLEOTIDE SEQUENCE [LARGE SCALE GENOMIC DNA]</scope>
    <source>
        <strain evidence="4">CGMCC 1.10106</strain>
    </source>
</reference>
<feature type="transmembrane region" description="Helical" evidence="1">
    <location>
        <begin position="97"/>
        <end position="118"/>
    </location>
</feature>
<comment type="caution">
    <text evidence="3">The sequence shown here is derived from an EMBL/GenBank/DDBJ whole genome shotgun (WGS) entry which is preliminary data.</text>
</comment>
<keyword evidence="3" id="KW-0808">Transferase</keyword>
<accession>A0ABQ1H2T3</accession>
<evidence type="ECO:0000259" key="2">
    <source>
        <dbReference type="Pfam" id="PF01757"/>
    </source>
</evidence>
<feature type="transmembrane region" description="Helical" evidence="1">
    <location>
        <begin position="168"/>
        <end position="186"/>
    </location>
</feature>